<evidence type="ECO:0000259" key="23">
    <source>
        <dbReference type="Pfam" id="PF15508"/>
    </source>
</evidence>
<gene>
    <name evidence="24" type="primary">Naaa-002</name>
</gene>
<dbReference type="Gene3D" id="3.60.60.10">
    <property type="entry name" value="Penicillin V Acylase, Chain A"/>
    <property type="match status" value="1"/>
</dbReference>
<dbReference type="PIRSF" id="PIRSF017632">
    <property type="entry name" value="Acid_ceramidase-like"/>
    <property type="match status" value="1"/>
</dbReference>
<dbReference type="EMBL" id="LR788321">
    <property type="protein sequence ID" value="CAB3264183.1"/>
    <property type="molecule type" value="mRNA"/>
</dbReference>
<evidence type="ECO:0000256" key="15">
    <source>
        <dbReference type="ARBA" id="ARBA00047993"/>
    </source>
</evidence>
<dbReference type="GO" id="GO:0006631">
    <property type="term" value="P:fatty acid metabolic process"/>
    <property type="evidence" value="ECO:0007669"/>
    <property type="project" value="InterPro"/>
</dbReference>
<evidence type="ECO:0000256" key="9">
    <source>
        <dbReference type="ARBA" id="ARBA00038527"/>
    </source>
</evidence>
<evidence type="ECO:0000256" key="12">
    <source>
        <dbReference type="ARBA" id="ARBA00042519"/>
    </source>
</evidence>
<evidence type="ECO:0000256" key="19">
    <source>
        <dbReference type="PIRNR" id="PIRNR017632"/>
    </source>
</evidence>
<comment type="catalytic activity">
    <reaction evidence="16">
        <text>N-hexadecanoylethanolamine + H2O = ethanolamine + hexadecanoate</text>
        <dbReference type="Rhea" id="RHEA:45064"/>
        <dbReference type="ChEBI" id="CHEBI:7896"/>
        <dbReference type="ChEBI" id="CHEBI:15377"/>
        <dbReference type="ChEBI" id="CHEBI:57603"/>
        <dbReference type="ChEBI" id="CHEBI:71464"/>
    </reaction>
    <physiologicalReaction direction="left-to-right" evidence="16">
        <dbReference type="Rhea" id="RHEA:45065"/>
    </physiologicalReaction>
</comment>
<evidence type="ECO:0000256" key="2">
    <source>
        <dbReference type="ARBA" id="ARBA00005730"/>
    </source>
</evidence>
<evidence type="ECO:0000256" key="7">
    <source>
        <dbReference type="ARBA" id="ARBA00023145"/>
    </source>
</evidence>
<dbReference type="AlphaFoldDB" id="A0A6F9DMI5"/>
<reference evidence="24" key="1">
    <citation type="submission" date="2020-04" db="EMBL/GenBank/DDBJ databases">
        <authorList>
            <person name="Neveu A P."/>
        </authorList>
    </citation>
    <scope>NUCLEOTIDE SEQUENCE</scope>
    <source>
        <tissue evidence="24">Whole embryo</tissue>
    </source>
</reference>
<sequence>MSSKLLACVLVASFVLTVCAFGGHKAETAKTFVVDLDAPPLQRWQKVVQSADANFIQKGIDKLLRVALPNEALVKLVEAIAKDIERFIPQPYADEIRGISQATGIPLGDLVISNIVYDVSASGTGRSKACTSIVTTDHNGKIYHGRNLDYAEPSFLKNITIQVDFHRNGKSLFMATTYMGYVGVITGSRHGAFSISGDERNTGKWWNNLLAVEKGSGFTFFNERWILENKETYKEALIEAVLKPTIAPVYYILGGITPTEGAIVVRNAHTLANFTMLGMDETHPWYLVETNYDPWKAPPASDDRRDAAIHAMNRVGQDKMDAEMLYKVLSVPPVFNEQTTYTTIMSAADASVYRTMIRWDGPDY</sequence>
<feature type="domain" description="Choloylglycine hydrolase/NAAA C-terminal" evidence="22">
    <location>
        <begin position="130"/>
        <end position="296"/>
    </location>
</feature>
<comment type="subunit">
    <text evidence="9">Heterodimer of an alpha and a beta subunit, produced by autocatalytic cleavage.</text>
</comment>
<evidence type="ECO:0000256" key="6">
    <source>
        <dbReference type="ARBA" id="ARBA00023098"/>
    </source>
</evidence>
<comment type="catalytic activity">
    <reaction evidence="18">
        <text>N-tetradecanoylethanolamine + H2O = tetradecanoate + ethanolamine</text>
        <dbReference type="Rhea" id="RHEA:45452"/>
        <dbReference type="ChEBI" id="CHEBI:15377"/>
        <dbReference type="ChEBI" id="CHEBI:30807"/>
        <dbReference type="ChEBI" id="CHEBI:57603"/>
        <dbReference type="ChEBI" id="CHEBI:85262"/>
    </reaction>
    <physiologicalReaction direction="left-to-right" evidence="18">
        <dbReference type="Rhea" id="RHEA:45453"/>
    </physiologicalReaction>
</comment>
<accession>A0A6F9DMI5</accession>
<evidence type="ECO:0000256" key="5">
    <source>
        <dbReference type="ARBA" id="ARBA00022801"/>
    </source>
</evidence>
<dbReference type="FunFam" id="3.60.60.10:FF:000006">
    <property type="entry name" value="N-acylethanolamine-hydrolyzing acid amidase"/>
    <property type="match status" value="1"/>
</dbReference>
<evidence type="ECO:0000256" key="10">
    <source>
        <dbReference type="ARBA" id="ARBA00039046"/>
    </source>
</evidence>
<name>A0A6F9DMI5_9ASCI</name>
<evidence type="ECO:0000256" key="3">
    <source>
        <dbReference type="ARBA" id="ARBA00011891"/>
    </source>
</evidence>
<keyword evidence="4 21" id="KW-0732">Signal</keyword>
<keyword evidence="5 19" id="KW-0378">Hydrolase</keyword>
<evidence type="ECO:0000256" key="4">
    <source>
        <dbReference type="ARBA" id="ARBA00022729"/>
    </source>
</evidence>
<evidence type="ECO:0000256" key="20">
    <source>
        <dbReference type="PIRSR" id="PIRSR017632-1"/>
    </source>
</evidence>
<protein>
    <recommendedName>
        <fullName evidence="11">N-acylethanolamine-hydrolyzing acid amidase</fullName>
        <ecNumber evidence="3">3.5.1.23</ecNumber>
        <ecNumber evidence="10">3.5.1.60</ecNumber>
    </recommendedName>
    <alternativeName>
        <fullName evidence="12">Acylsphingosine deacylase NAAA</fullName>
    </alternativeName>
</protein>
<evidence type="ECO:0000256" key="18">
    <source>
        <dbReference type="ARBA" id="ARBA00048716"/>
    </source>
</evidence>
<dbReference type="EC" id="3.5.1.60" evidence="10"/>
<dbReference type="GO" id="GO:0017040">
    <property type="term" value="F:N-acylsphingosine amidohydrolase activity"/>
    <property type="evidence" value="ECO:0007669"/>
    <property type="project" value="UniProtKB-EC"/>
</dbReference>
<keyword evidence="8" id="KW-0325">Glycoprotein</keyword>
<evidence type="ECO:0000259" key="22">
    <source>
        <dbReference type="Pfam" id="PF02275"/>
    </source>
</evidence>
<evidence type="ECO:0000256" key="1">
    <source>
        <dbReference type="ARBA" id="ARBA00004872"/>
    </source>
</evidence>
<evidence type="ECO:0000256" key="16">
    <source>
        <dbReference type="ARBA" id="ARBA00048166"/>
    </source>
</evidence>
<dbReference type="GO" id="GO:0047412">
    <property type="term" value="F:N-(long-chain-acyl)ethanolamine deacylase activity"/>
    <property type="evidence" value="ECO:0007669"/>
    <property type="project" value="UniProtKB-EC"/>
</dbReference>
<dbReference type="GO" id="GO:0017064">
    <property type="term" value="F:fatty acid amide hydrolase activity"/>
    <property type="evidence" value="ECO:0007669"/>
    <property type="project" value="InterPro"/>
</dbReference>
<dbReference type="PANTHER" id="PTHR28583:SF4">
    <property type="entry name" value="N-ACYLETHANOLAMINE-HYDROLYZING ACID AMIDASE"/>
    <property type="match status" value="1"/>
</dbReference>
<comment type="catalytic activity">
    <reaction evidence="17">
        <text>N-hexadecanoylsphing-4-enine + H2O = sphing-4-enine + hexadecanoate</text>
        <dbReference type="Rhea" id="RHEA:38891"/>
        <dbReference type="ChEBI" id="CHEBI:7896"/>
        <dbReference type="ChEBI" id="CHEBI:15377"/>
        <dbReference type="ChEBI" id="CHEBI:57756"/>
        <dbReference type="ChEBI" id="CHEBI:72959"/>
    </reaction>
    <physiologicalReaction direction="left-to-right" evidence="17">
        <dbReference type="Rhea" id="RHEA:38892"/>
    </physiologicalReaction>
</comment>
<feature type="domain" description="Acid ceramidase N-terminal" evidence="23">
    <location>
        <begin position="28"/>
        <end position="87"/>
    </location>
</feature>
<dbReference type="Pfam" id="PF15508">
    <property type="entry name" value="NAAA-beta"/>
    <property type="match status" value="1"/>
</dbReference>
<keyword evidence="6 19" id="KW-0443">Lipid metabolism</keyword>
<comment type="catalytic activity">
    <reaction evidence="15">
        <text>N-dodecanoylsphing-4-enine + H2O = dodecanoate + sphing-4-enine</text>
        <dbReference type="Rhea" id="RHEA:41291"/>
        <dbReference type="ChEBI" id="CHEBI:15377"/>
        <dbReference type="ChEBI" id="CHEBI:18262"/>
        <dbReference type="ChEBI" id="CHEBI:57756"/>
        <dbReference type="ChEBI" id="CHEBI:72956"/>
    </reaction>
    <physiologicalReaction direction="left-to-right" evidence="15">
        <dbReference type="Rhea" id="RHEA:41292"/>
    </physiologicalReaction>
</comment>
<dbReference type="Gene3D" id="1.10.10.2120">
    <property type="match status" value="1"/>
</dbReference>
<comment type="pathway">
    <text evidence="1">Lipid metabolism; fatty acid metabolism.</text>
</comment>
<feature type="chain" id="PRO_5026257135" description="N-acylethanolamine-hydrolyzing acid amidase" evidence="21">
    <location>
        <begin position="21"/>
        <end position="364"/>
    </location>
</feature>
<feature type="signal peptide" evidence="21">
    <location>
        <begin position="1"/>
        <end position="20"/>
    </location>
</feature>
<proteinExistence type="evidence at transcript level"/>
<evidence type="ECO:0000256" key="14">
    <source>
        <dbReference type="ARBA" id="ARBA00047719"/>
    </source>
</evidence>
<evidence type="ECO:0000256" key="13">
    <source>
        <dbReference type="ARBA" id="ARBA00047347"/>
    </source>
</evidence>
<evidence type="ECO:0000256" key="11">
    <source>
        <dbReference type="ARBA" id="ARBA00040404"/>
    </source>
</evidence>
<evidence type="ECO:0000313" key="24">
    <source>
        <dbReference type="EMBL" id="CAB3264183.1"/>
    </source>
</evidence>
<comment type="catalytic activity">
    <reaction evidence="13">
        <text>an N-(long-chain fatty acyl)ethanolamine + H2O = a long-chain fatty acid + ethanolamine</text>
        <dbReference type="Rhea" id="RHEA:17505"/>
        <dbReference type="ChEBI" id="CHEBI:15377"/>
        <dbReference type="ChEBI" id="CHEBI:15897"/>
        <dbReference type="ChEBI" id="CHEBI:57560"/>
        <dbReference type="ChEBI" id="CHEBI:57603"/>
        <dbReference type="EC" id="3.5.1.60"/>
    </reaction>
    <physiologicalReaction direction="left-to-right" evidence="13">
        <dbReference type="Rhea" id="RHEA:17506"/>
    </physiologicalReaction>
</comment>
<dbReference type="InterPro" id="IPR029132">
    <property type="entry name" value="CBAH/NAAA_C"/>
</dbReference>
<dbReference type="PANTHER" id="PTHR28583">
    <property type="entry name" value="ACID AMIDASE"/>
    <property type="match status" value="1"/>
</dbReference>
<dbReference type="Pfam" id="PF02275">
    <property type="entry name" value="CBAH"/>
    <property type="match status" value="1"/>
</dbReference>
<dbReference type="InterPro" id="IPR029130">
    <property type="entry name" value="Acid_ceramidase_N"/>
</dbReference>
<evidence type="ECO:0000256" key="21">
    <source>
        <dbReference type="SAM" id="SignalP"/>
    </source>
</evidence>
<dbReference type="EC" id="3.5.1.23" evidence="3"/>
<comment type="similarity">
    <text evidence="2 19">Belongs to the acid ceramidase family.</text>
</comment>
<evidence type="ECO:0000256" key="17">
    <source>
        <dbReference type="ARBA" id="ARBA00048217"/>
    </source>
</evidence>
<dbReference type="InterPro" id="IPR016699">
    <property type="entry name" value="Acid_ceramidase-like"/>
</dbReference>
<comment type="catalytic activity">
    <reaction evidence="14">
        <text>N-dodecanoylethanolamine + H2O = dodecanoate + ethanolamine</text>
        <dbReference type="Rhea" id="RHEA:45456"/>
        <dbReference type="ChEBI" id="CHEBI:15377"/>
        <dbReference type="ChEBI" id="CHEBI:18262"/>
        <dbReference type="ChEBI" id="CHEBI:57603"/>
        <dbReference type="ChEBI" id="CHEBI:85263"/>
    </reaction>
    <physiologicalReaction direction="left-to-right" evidence="14">
        <dbReference type="Rhea" id="RHEA:45457"/>
    </physiologicalReaction>
</comment>
<dbReference type="GO" id="GO:0005764">
    <property type="term" value="C:lysosome"/>
    <property type="evidence" value="ECO:0007669"/>
    <property type="project" value="UniProtKB-UniRule"/>
</dbReference>
<organism evidence="24">
    <name type="scientific">Phallusia mammillata</name>
    <dbReference type="NCBI Taxonomy" id="59560"/>
    <lineage>
        <taxon>Eukaryota</taxon>
        <taxon>Metazoa</taxon>
        <taxon>Chordata</taxon>
        <taxon>Tunicata</taxon>
        <taxon>Ascidiacea</taxon>
        <taxon>Phlebobranchia</taxon>
        <taxon>Ascidiidae</taxon>
        <taxon>Phallusia</taxon>
    </lineage>
</organism>
<evidence type="ECO:0000256" key="8">
    <source>
        <dbReference type="ARBA" id="ARBA00023180"/>
    </source>
</evidence>
<feature type="active site" description="Nucleophile" evidence="20">
    <location>
        <position position="130"/>
    </location>
</feature>
<keyword evidence="7" id="KW-0865">Zymogen</keyword>